<reference evidence="1" key="1">
    <citation type="journal article" date="2020" name="Nature">
        <title>Giant virus diversity and host interactions through global metagenomics.</title>
        <authorList>
            <person name="Schulz F."/>
            <person name="Roux S."/>
            <person name="Paez-Espino D."/>
            <person name="Jungbluth S."/>
            <person name="Walsh D.A."/>
            <person name="Denef V.J."/>
            <person name="McMahon K.D."/>
            <person name="Konstantinidis K.T."/>
            <person name="Eloe-Fadrosh E.A."/>
            <person name="Kyrpides N.C."/>
            <person name="Woyke T."/>
        </authorList>
    </citation>
    <scope>NUCLEOTIDE SEQUENCE</scope>
    <source>
        <strain evidence="1">GVMAG-M-3300020595-32</strain>
    </source>
</reference>
<evidence type="ECO:0000313" key="1">
    <source>
        <dbReference type="EMBL" id="QHT02799.1"/>
    </source>
</evidence>
<organism evidence="1">
    <name type="scientific">viral metagenome</name>
    <dbReference type="NCBI Taxonomy" id="1070528"/>
    <lineage>
        <taxon>unclassified sequences</taxon>
        <taxon>metagenomes</taxon>
        <taxon>organismal metagenomes</taxon>
    </lineage>
</organism>
<dbReference type="EMBL" id="MN739400">
    <property type="protein sequence ID" value="QHT02799.1"/>
    <property type="molecule type" value="Genomic_DNA"/>
</dbReference>
<sequence length="197" mass="23633">MFGKRSTNRYEYEYELRPKQKFYLYLYEVCPSIEIIDILWKLYIQLNDEEVLKFYQSISPFQPHPSGNDCIFKTVCGYIDSDVFVQYYKERENILKSIKIVGDPYFLCKYTRTKDEMENTPNYFANLINESQIKLSRLKRCKVFEQVILYLLTTHSHMNIDQVVAYIATRQLMYNNMKVLFAYPIGIDSNDQLCQFE</sequence>
<accession>A0A6C0CGI1</accession>
<dbReference type="AlphaFoldDB" id="A0A6C0CGI1"/>
<name>A0A6C0CGI1_9ZZZZ</name>
<proteinExistence type="predicted"/>
<protein>
    <submittedName>
        <fullName evidence="1">Uncharacterized protein</fullName>
    </submittedName>
</protein>